<proteinExistence type="predicted"/>
<organism evidence="2 3">
    <name type="scientific">Acanthoscelides obtectus</name>
    <name type="common">Bean weevil</name>
    <name type="synonym">Bruchus obtectus</name>
    <dbReference type="NCBI Taxonomy" id="200917"/>
    <lineage>
        <taxon>Eukaryota</taxon>
        <taxon>Metazoa</taxon>
        <taxon>Ecdysozoa</taxon>
        <taxon>Arthropoda</taxon>
        <taxon>Hexapoda</taxon>
        <taxon>Insecta</taxon>
        <taxon>Pterygota</taxon>
        <taxon>Neoptera</taxon>
        <taxon>Endopterygota</taxon>
        <taxon>Coleoptera</taxon>
        <taxon>Polyphaga</taxon>
        <taxon>Cucujiformia</taxon>
        <taxon>Chrysomeloidea</taxon>
        <taxon>Chrysomelidae</taxon>
        <taxon>Bruchinae</taxon>
        <taxon>Bruchini</taxon>
        <taxon>Acanthoscelides</taxon>
    </lineage>
</organism>
<evidence type="ECO:0000313" key="3">
    <source>
        <dbReference type="Proteomes" id="UP001152888"/>
    </source>
</evidence>
<dbReference type="AlphaFoldDB" id="A0A9P0K0E5"/>
<dbReference type="EMBL" id="CAKOFQ010006720">
    <property type="protein sequence ID" value="CAH1964846.1"/>
    <property type="molecule type" value="Genomic_DNA"/>
</dbReference>
<accession>A0A9P0K0E5</accession>
<keyword evidence="3" id="KW-1185">Reference proteome</keyword>
<protein>
    <submittedName>
        <fullName evidence="2">Uncharacterized protein</fullName>
    </submittedName>
</protein>
<dbReference type="OrthoDB" id="3237269at2759"/>
<name>A0A9P0K0E5_ACAOB</name>
<gene>
    <name evidence="1" type="ORF">ACAOBT_LOCUS4254</name>
    <name evidence="2" type="ORF">ACAOBT_LOCUS6039</name>
</gene>
<dbReference type="Proteomes" id="UP001152888">
    <property type="component" value="Unassembled WGS sequence"/>
</dbReference>
<dbReference type="EMBL" id="CAKOFQ010006696">
    <property type="protein sequence ID" value="CAH1961623.1"/>
    <property type="molecule type" value="Genomic_DNA"/>
</dbReference>
<evidence type="ECO:0000313" key="2">
    <source>
        <dbReference type="EMBL" id="CAH1964846.1"/>
    </source>
</evidence>
<reference evidence="2" key="1">
    <citation type="submission" date="2022-03" db="EMBL/GenBank/DDBJ databases">
        <authorList>
            <person name="Sayadi A."/>
        </authorList>
    </citation>
    <scope>NUCLEOTIDE SEQUENCE</scope>
</reference>
<evidence type="ECO:0000313" key="1">
    <source>
        <dbReference type="EMBL" id="CAH1961623.1"/>
    </source>
</evidence>
<comment type="caution">
    <text evidence="2">The sequence shown here is derived from an EMBL/GenBank/DDBJ whole genome shotgun (WGS) entry which is preliminary data.</text>
</comment>
<sequence>MRNNRSVFRRVQTRIFVASDFRAGKTFDYILLSRGQLCVNCVLAWKTEVNNTQCFITSAFNISCTSNKSNCLQACLK</sequence>